<evidence type="ECO:0000313" key="2">
    <source>
        <dbReference type="EMBL" id="KAJ7772847.1"/>
    </source>
</evidence>
<dbReference type="AlphaFoldDB" id="A0AAD7JVK9"/>
<keyword evidence="3" id="KW-1185">Reference proteome</keyword>
<evidence type="ECO:0000313" key="3">
    <source>
        <dbReference type="Proteomes" id="UP001215280"/>
    </source>
</evidence>
<comment type="caution">
    <text evidence="2">The sequence shown here is derived from an EMBL/GenBank/DDBJ whole genome shotgun (WGS) entry which is preliminary data.</text>
</comment>
<evidence type="ECO:0000256" key="1">
    <source>
        <dbReference type="SAM" id="SignalP"/>
    </source>
</evidence>
<accession>A0AAD7JVK9</accession>
<keyword evidence="1" id="KW-0732">Signal</keyword>
<sequence length="141" mass="14531">MKFSTTFAVLLASVAASFAQQVIVSPTPGQVISVNSAFNLTYVTQRSGGFEESSISIDVVISDINLSFPFPGGLPIHDLAPTGTTADGSSVYSTFVNPVVLDGSAVGNRTISVVEYFNAAGGNPGLDVVFVPVTFVDTPPA</sequence>
<organism evidence="2 3">
    <name type="scientific">Mycena maculata</name>
    <dbReference type="NCBI Taxonomy" id="230809"/>
    <lineage>
        <taxon>Eukaryota</taxon>
        <taxon>Fungi</taxon>
        <taxon>Dikarya</taxon>
        <taxon>Basidiomycota</taxon>
        <taxon>Agaricomycotina</taxon>
        <taxon>Agaricomycetes</taxon>
        <taxon>Agaricomycetidae</taxon>
        <taxon>Agaricales</taxon>
        <taxon>Marasmiineae</taxon>
        <taxon>Mycenaceae</taxon>
        <taxon>Mycena</taxon>
    </lineage>
</organism>
<reference evidence="2" key="1">
    <citation type="submission" date="2023-03" db="EMBL/GenBank/DDBJ databases">
        <title>Massive genome expansion in bonnet fungi (Mycena s.s.) driven by repeated elements and novel gene families across ecological guilds.</title>
        <authorList>
            <consortium name="Lawrence Berkeley National Laboratory"/>
            <person name="Harder C.B."/>
            <person name="Miyauchi S."/>
            <person name="Viragh M."/>
            <person name="Kuo A."/>
            <person name="Thoen E."/>
            <person name="Andreopoulos B."/>
            <person name="Lu D."/>
            <person name="Skrede I."/>
            <person name="Drula E."/>
            <person name="Henrissat B."/>
            <person name="Morin E."/>
            <person name="Kohler A."/>
            <person name="Barry K."/>
            <person name="LaButti K."/>
            <person name="Morin E."/>
            <person name="Salamov A."/>
            <person name="Lipzen A."/>
            <person name="Mereny Z."/>
            <person name="Hegedus B."/>
            <person name="Baldrian P."/>
            <person name="Stursova M."/>
            <person name="Weitz H."/>
            <person name="Taylor A."/>
            <person name="Grigoriev I.V."/>
            <person name="Nagy L.G."/>
            <person name="Martin F."/>
            <person name="Kauserud H."/>
        </authorList>
    </citation>
    <scope>NUCLEOTIDE SEQUENCE</scope>
    <source>
        <strain evidence="2">CBHHK188m</strain>
    </source>
</reference>
<protein>
    <submittedName>
        <fullName evidence="2">Uncharacterized protein</fullName>
    </submittedName>
</protein>
<dbReference type="EMBL" id="JARJLG010000018">
    <property type="protein sequence ID" value="KAJ7772847.1"/>
    <property type="molecule type" value="Genomic_DNA"/>
</dbReference>
<feature type="signal peptide" evidence="1">
    <location>
        <begin position="1"/>
        <end position="19"/>
    </location>
</feature>
<gene>
    <name evidence="2" type="ORF">DFH07DRAFT_801710</name>
</gene>
<name>A0AAD7JVK9_9AGAR</name>
<feature type="chain" id="PRO_5042122117" evidence="1">
    <location>
        <begin position="20"/>
        <end position="141"/>
    </location>
</feature>
<dbReference type="Proteomes" id="UP001215280">
    <property type="component" value="Unassembled WGS sequence"/>
</dbReference>
<proteinExistence type="predicted"/>